<keyword evidence="1" id="KW-0418">Kinase</keyword>
<evidence type="ECO:0000313" key="2">
    <source>
        <dbReference type="Proteomes" id="UP000265520"/>
    </source>
</evidence>
<dbReference type="EMBL" id="LXQA010308639">
    <property type="protein sequence ID" value="MCI42762.1"/>
    <property type="molecule type" value="Genomic_DNA"/>
</dbReference>
<proteinExistence type="predicted"/>
<accession>A0A392S2U8</accession>
<dbReference type="Proteomes" id="UP000265520">
    <property type="component" value="Unassembled WGS sequence"/>
</dbReference>
<evidence type="ECO:0000313" key="1">
    <source>
        <dbReference type="EMBL" id="MCI42762.1"/>
    </source>
</evidence>
<keyword evidence="1" id="KW-0808">Transferase</keyword>
<sequence>LSGIPPDVINRLIPEHARKQNLFMALHT</sequence>
<protein>
    <submittedName>
        <fullName evidence="1">Shaggy-related protein kinase kappa-like</fullName>
    </submittedName>
</protein>
<keyword evidence="2" id="KW-1185">Reference proteome</keyword>
<feature type="non-terminal residue" evidence="1">
    <location>
        <position position="1"/>
    </location>
</feature>
<reference evidence="1 2" key="1">
    <citation type="journal article" date="2018" name="Front. Plant Sci.">
        <title>Red Clover (Trifolium pratense) and Zigzag Clover (T. medium) - A Picture of Genomic Similarities and Differences.</title>
        <authorList>
            <person name="Dluhosova J."/>
            <person name="Istvanek J."/>
            <person name="Nedelnik J."/>
            <person name="Repkova J."/>
        </authorList>
    </citation>
    <scope>NUCLEOTIDE SEQUENCE [LARGE SCALE GENOMIC DNA]</scope>
    <source>
        <strain evidence="2">cv. 10/8</strain>
        <tissue evidence="1">Leaf</tissue>
    </source>
</reference>
<comment type="caution">
    <text evidence="1">The sequence shown here is derived from an EMBL/GenBank/DDBJ whole genome shotgun (WGS) entry which is preliminary data.</text>
</comment>
<dbReference type="AlphaFoldDB" id="A0A392S2U8"/>
<name>A0A392S2U8_9FABA</name>
<organism evidence="1 2">
    <name type="scientific">Trifolium medium</name>
    <dbReference type="NCBI Taxonomy" id="97028"/>
    <lineage>
        <taxon>Eukaryota</taxon>
        <taxon>Viridiplantae</taxon>
        <taxon>Streptophyta</taxon>
        <taxon>Embryophyta</taxon>
        <taxon>Tracheophyta</taxon>
        <taxon>Spermatophyta</taxon>
        <taxon>Magnoliopsida</taxon>
        <taxon>eudicotyledons</taxon>
        <taxon>Gunneridae</taxon>
        <taxon>Pentapetalae</taxon>
        <taxon>rosids</taxon>
        <taxon>fabids</taxon>
        <taxon>Fabales</taxon>
        <taxon>Fabaceae</taxon>
        <taxon>Papilionoideae</taxon>
        <taxon>50 kb inversion clade</taxon>
        <taxon>NPAAA clade</taxon>
        <taxon>Hologalegina</taxon>
        <taxon>IRL clade</taxon>
        <taxon>Trifolieae</taxon>
        <taxon>Trifolium</taxon>
    </lineage>
</organism>
<dbReference type="GO" id="GO:0016301">
    <property type="term" value="F:kinase activity"/>
    <property type="evidence" value="ECO:0007669"/>
    <property type="project" value="UniProtKB-KW"/>
</dbReference>